<feature type="transmembrane region" description="Helical" evidence="6">
    <location>
        <begin position="117"/>
        <end position="134"/>
    </location>
</feature>
<reference evidence="7 8" key="1">
    <citation type="journal article" date="2016" name="Nat. Commun.">
        <title>Thousands of microbial genomes shed light on interconnected biogeochemical processes in an aquifer system.</title>
        <authorList>
            <person name="Anantharaman K."/>
            <person name="Brown C.T."/>
            <person name="Hug L.A."/>
            <person name="Sharon I."/>
            <person name="Castelle C.J."/>
            <person name="Probst A.J."/>
            <person name="Thomas B.C."/>
            <person name="Singh A."/>
            <person name="Wilkins M.J."/>
            <person name="Karaoz U."/>
            <person name="Brodie E.L."/>
            <person name="Williams K.H."/>
            <person name="Hubbard S.S."/>
            <person name="Banfield J.F."/>
        </authorList>
    </citation>
    <scope>NUCLEOTIDE SEQUENCE [LARGE SCALE GENOMIC DNA]</scope>
</reference>
<feature type="transmembrane region" description="Helical" evidence="6">
    <location>
        <begin position="146"/>
        <end position="165"/>
    </location>
</feature>
<evidence type="ECO:0000256" key="6">
    <source>
        <dbReference type="SAM" id="Phobius"/>
    </source>
</evidence>
<gene>
    <name evidence="7" type="ORF">A3H61_03465</name>
</gene>
<name>A0A1G2A6X9_9BACT</name>
<feature type="transmembrane region" description="Helical" evidence="6">
    <location>
        <begin position="276"/>
        <end position="300"/>
    </location>
</feature>
<evidence type="ECO:0000313" key="8">
    <source>
        <dbReference type="Proteomes" id="UP000178315"/>
    </source>
</evidence>
<dbReference type="PANTHER" id="PTHR11706">
    <property type="entry name" value="SOLUTE CARRIER PROTEIN FAMILY 11 MEMBER"/>
    <property type="match status" value="1"/>
</dbReference>
<dbReference type="AlphaFoldDB" id="A0A1G2A6X9"/>
<proteinExistence type="predicted"/>
<comment type="subcellular location">
    <subcellularLocation>
        <location evidence="1">Membrane</location>
        <topology evidence="1">Multi-pass membrane protein</topology>
    </subcellularLocation>
</comment>
<comment type="caution">
    <text evidence="7">The sequence shown here is derived from an EMBL/GenBank/DDBJ whole genome shotgun (WGS) entry which is preliminary data.</text>
</comment>
<dbReference type="GO" id="GO:0015086">
    <property type="term" value="F:cadmium ion transmembrane transporter activity"/>
    <property type="evidence" value="ECO:0007669"/>
    <property type="project" value="TreeGrafter"/>
</dbReference>
<evidence type="ECO:0000256" key="3">
    <source>
        <dbReference type="ARBA" id="ARBA00022692"/>
    </source>
</evidence>
<dbReference type="EMBL" id="MHJU01000027">
    <property type="protein sequence ID" value="OGY72638.1"/>
    <property type="molecule type" value="Genomic_DNA"/>
</dbReference>
<feature type="transmembrane region" description="Helical" evidence="6">
    <location>
        <begin position="39"/>
        <end position="57"/>
    </location>
</feature>
<sequence>MSFKKRLLLFFAVIGPGIIAASADNDAGGISTYSFVGSNFGYSLLWVLFLTTFSLAITQEMGARAGLVTGKGLAALIREHFGLKLTVFAMSVMLIANIGTISAEIAGIAAGLELLGVYKYVSVPLGILVIWFVLYKGSFRKAERLFLIFALFYIVYIISGFLVGADIREVLRASVVPTLRGDAPYLIALIATVGTTITPWGQFFIQSYVVDKGLTVREYVYEKIEVYAGAVLTNIISFFIIITTAETLFKHGIHIETASEAALALKPLIGDFAQELFAFGLLAASMLGAFILPVATSYALCEAFGFEGGFDRSWKEARTFYSIILIVLIIGALPVLIPRVSLIKIMLGSQVLNGILLPIILIYLMRIMNNKRIMGKYVNSRVTNIIGGATIAGLVATSVAIVFTSFV</sequence>
<feature type="transmembrane region" description="Helical" evidence="6">
    <location>
        <begin position="385"/>
        <end position="406"/>
    </location>
</feature>
<evidence type="ECO:0000256" key="1">
    <source>
        <dbReference type="ARBA" id="ARBA00004141"/>
    </source>
</evidence>
<organism evidence="7 8">
    <name type="scientific">Candidatus Jacksonbacteria bacterium RIFCSPLOWO2_02_FULL_44_20</name>
    <dbReference type="NCBI Taxonomy" id="1798460"/>
    <lineage>
        <taxon>Bacteria</taxon>
        <taxon>Candidatus Jacksoniibacteriota</taxon>
    </lineage>
</organism>
<keyword evidence="2" id="KW-0813">Transport</keyword>
<evidence type="ECO:0000256" key="5">
    <source>
        <dbReference type="ARBA" id="ARBA00023136"/>
    </source>
</evidence>
<protein>
    <submittedName>
        <fullName evidence="7">Mn transporter</fullName>
    </submittedName>
</protein>
<dbReference type="PANTHER" id="PTHR11706:SF33">
    <property type="entry name" value="NATURAL RESISTANCE-ASSOCIATED MACROPHAGE PROTEIN 2"/>
    <property type="match status" value="1"/>
</dbReference>
<keyword evidence="5 6" id="KW-0472">Membrane</keyword>
<feature type="transmembrane region" description="Helical" evidence="6">
    <location>
        <begin position="320"/>
        <end position="337"/>
    </location>
</feature>
<evidence type="ECO:0000256" key="4">
    <source>
        <dbReference type="ARBA" id="ARBA00022989"/>
    </source>
</evidence>
<dbReference type="GO" id="GO:0005886">
    <property type="term" value="C:plasma membrane"/>
    <property type="evidence" value="ECO:0007669"/>
    <property type="project" value="TreeGrafter"/>
</dbReference>
<dbReference type="InterPro" id="IPR001046">
    <property type="entry name" value="NRAMP_fam"/>
</dbReference>
<feature type="transmembrane region" description="Helical" evidence="6">
    <location>
        <begin position="226"/>
        <end position="245"/>
    </location>
</feature>
<keyword evidence="3 6" id="KW-0812">Transmembrane</keyword>
<feature type="transmembrane region" description="Helical" evidence="6">
    <location>
        <begin position="185"/>
        <end position="205"/>
    </location>
</feature>
<feature type="transmembrane region" description="Helical" evidence="6">
    <location>
        <begin position="87"/>
        <end position="111"/>
    </location>
</feature>
<dbReference type="GO" id="GO:0034755">
    <property type="term" value="P:iron ion transmembrane transport"/>
    <property type="evidence" value="ECO:0007669"/>
    <property type="project" value="TreeGrafter"/>
</dbReference>
<feature type="transmembrane region" description="Helical" evidence="6">
    <location>
        <begin position="343"/>
        <end position="364"/>
    </location>
</feature>
<evidence type="ECO:0000256" key="2">
    <source>
        <dbReference type="ARBA" id="ARBA00022448"/>
    </source>
</evidence>
<dbReference type="Pfam" id="PF01566">
    <property type="entry name" value="Nramp"/>
    <property type="match status" value="1"/>
</dbReference>
<accession>A0A1G2A6X9</accession>
<dbReference type="GO" id="GO:0005384">
    <property type="term" value="F:manganese ion transmembrane transporter activity"/>
    <property type="evidence" value="ECO:0007669"/>
    <property type="project" value="TreeGrafter"/>
</dbReference>
<keyword evidence="4 6" id="KW-1133">Transmembrane helix</keyword>
<evidence type="ECO:0000313" key="7">
    <source>
        <dbReference type="EMBL" id="OGY72638.1"/>
    </source>
</evidence>
<dbReference type="Proteomes" id="UP000178315">
    <property type="component" value="Unassembled WGS sequence"/>
</dbReference>